<keyword evidence="3" id="KW-1003">Cell membrane</keyword>
<sequence length="1023" mass="112907">MASIKTSFRLLLAVFLLLLTDSVPSRATLANSGAKNLTLACFEEDRKALLEFKRSLDDPLHLLSSWIGEDCCKWTRVRCSNQTGHVVELDLSNVCGATGASREERSCLGGELSPSLVNLTHLNYLNLSGNTFHGIPIPSFIGSLEKLRYLDLSLSGFVGMVPPHLGNLSKLLHLDLHLDLSTYSDIWVSDLKWLSGLSSLQYLDLDRLNLSQATDHWVHAINMLPSLFELHFSSCKLHGSLPQSLPHVNLTSLLVIDLSSNNFQSSLPQWLFNISTLVTAEFDFSEFTGSIPEVSLLKDLETLELSRNSLSGPFPISIGNLLHLQALHLSENPISGSVPTSIGNLLQLRTLSLSQNSISGPLPASIGNLFHLETLDLSQNSISGPLPASIGNLFHLETLDLSQNSISGPLPTSVGNLSHLTMLDLSFNMMNGSIPKSIGQLTELAFLNLLSNQWEGVISESHLQNLTRLLDLRLSSKSLVFNISQEWIPFFNLSLITIRDCQFVSPAFPAWLRSQFIVYIVLSNVGISDTIPEWFWRNSPHLSWLDLSNNQLRGKLPYVELDLSGVYVNLENNYLEGSIPLWPNVLYLKLGSNRFSGPIPLNIGQEMSTLGSLDLSRNNLSGSIPHSLTKLKSLSSIDLSRNCLSGSIPKDWEGLLTIDFSNNNLSGQIPPSLCSQQISPSWLRLSNNNLSGELGPSLQNCQNLFTLDLGGNKFSGAIPQWIGEDLRSLQFLLLGENKFTGSIPQQLCALSGLHVLDLSQNNLSGSIPRCLDNLTQLTNLGSMAQPFPSLRDTPDMDPWHMDLDPKGVEYEYTSILPLVNTIDLSSNNLSGEIPEEMRNLSNLGSLNLSRNLLTGKIPEDIGSLQRLQTLDLSCNHLHGPIPLSMTDMTLLSKLNLSYNDLSGPIPSANQFQTFNDPTLFEGNLGLCGIPLPTQCSSSPDGNPEVKEDAGEDEEGSGKIWFYVSTTMGFIMGFWAVFGSLVLKRSWRHAYFKFVDDMKDRLILVITLKCMACLRRMTEQERQT</sequence>
<dbReference type="InterPro" id="IPR055414">
    <property type="entry name" value="LRR_R13L4/SHOC2-like"/>
</dbReference>
<keyword evidence="4" id="KW-0433">Leucine-rich repeat</keyword>
<dbReference type="InterPro" id="IPR001611">
    <property type="entry name" value="Leu-rich_rpt"/>
</dbReference>
<dbReference type="Pfam" id="PF00560">
    <property type="entry name" value="LRR_1"/>
    <property type="match status" value="9"/>
</dbReference>
<feature type="chain" id="PRO_5015184633" evidence="13">
    <location>
        <begin position="28"/>
        <end position="1023"/>
    </location>
</feature>
<dbReference type="FunFam" id="3.80.10.10:FF:000041">
    <property type="entry name" value="LRR receptor-like serine/threonine-protein kinase ERECTA"/>
    <property type="match status" value="1"/>
</dbReference>
<proteinExistence type="inferred from homology"/>
<dbReference type="OMA" id="RNWENTE"/>
<evidence type="ECO:0000256" key="12">
    <source>
        <dbReference type="SAM" id="Phobius"/>
    </source>
</evidence>
<dbReference type="FunFam" id="3.80.10.10:FF:000095">
    <property type="entry name" value="LRR receptor-like serine/threonine-protein kinase GSO1"/>
    <property type="match status" value="1"/>
</dbReference>
<organism evidence="16 17">
    <name type="scientific">Rosa chinensis</name>
    <name type="common">China rose</name>
    <dbReference type="NCBI Taxonomy" id="74649"/>
    <lineage>
        <taxon>Eukaryota</taxon>
        <taxon>Viridiplantae</taxon>
        <taxon>Streptophyta</taxon>
        <taxon>Embryophyta</taxon>
        <taxon>Tracheophyta</taxon>
        <taxon>Spermatophyta</taxon>
        <taxon>Magnoliopsida</taxon>
        <taxon>eudicotyledons</taxon>
        <taxon>Gunneridae</taxon>
        <taxon>Pentapetalae</taxon>
        <taxon>rosids</taxon>
        <taxon>fabids</taxon>
        <taxon>Rosales</taxon>
        <taxon>Rosaceae</taxon>
        <taxon>Rosoideae</taxon>
        <taxon>Rosoideae incertae sedis</taxon>
        <taxon>Rosa</taxon>
    </lineage>
</organism>
<feature type="domain" description="Disease resistance R13L4/SHOC-2-like LRR" evidence="15">
    <location>
        <begin position="365"/>
        <end position="553"/>
    </location>
</feature>
<keyword evidence="17" id="KW-1185">Reference proteome</keyword>
<evidence type="ECO:0000256" key="6">
    <source>
        <dbReference type="ARBA" id="ARBA00022729"/>
    </source>
</evidence>
<dbReference type="InterPro" id="IPR013210">
    <property type="entry name" value="LRR_N_plant-typ"/>
</dbReference>
<dbReference type="Proteomes" id="UP000238479">
    <property type="component" value="Chromosome 5"/>
</dbReference>
<dbReference type="PANTHER" id="PTHR48063">
    <property type="entry name" value="LRR RECEPTOR-LIKE KINASE"/>
    <property type="match status" value="1"/>
</dbReference>
<keyword evidence="7" id="KW-0677">Repeat</keyword>
<keyword evidence="6 13" id="KW-0732">Signal</keyword>
<evidence type="ECO:0000256" key="4">
    <source>
        <dbReference type="ARBA" id="ARBA00022614"/>
    </source>
</evidence>
<evidence type="ECO:0000256" key="8">
    <source>
        <dbReference type="ARBA" id="ARBA00022989"/>
    </source>
</evidence>
<evidence type="ECO:0000256" key="11">
    <source>
        <dbReference type="ARBA" id="ARBA00023180"/>
    </source>
</evidence>
<dbReference type="InterPro" id="IPR032675">
    <property type="entry name" value="LRR_dom_sf"/>
</dbReference>
<evidence type="ECO:0000256" key="10">
    <source>
        <dbReference type="ARBA" id="ARBA00023170"/>
    </source>
</evidence>
<evidence type="ECO:0000313" key="17">
    <source>
        <dbReference type="Proteomes" id="UP000238479"/>
    </source>
</evidence>
<reference evidence="16 17" key="1">
    <citation type="journal article" date="2018" name="Nat. Genet.">
        <title>The Rosa genome provides new insights in the design of modern roses.</title>
        <authorList>
            <person name="Bendahmane M."/>
        </authorList>
    </citation>
    <scope>NUCLEOTIDE SEQUENCE [LARGE SCALE GENOMIC DNA]</scope>
    <source>
        <strain evidence="17">cv. Old Blush</strain>
    </source>
</reference>
<comment type="similarity">
    <text evidence="2">Belongs to the RLP family.</text>
</comment>
<evidence type="ECO:0000259" key="14">
    <source>
        <dbReference type="Pfam" id="PF08263"/>
    </source>
</evidence>
<evidence type="ECO:0000256" key="1">
    <source>
        <dbReference type="ARBA" id="ARBA00004251"/>
    </source>
</evidence>
<dbReference type="Pfam" id="PF08263">
    <property type="entry name" value="LRRNT_2"/>
    <property type="match status" value="1"/>
</dbReference>
<dbReference type="Gramene" id="PRQ29561">
    <property type="protein sequence ID" value="PRQ29561"/>
    <property type="gene ID" value="RchiOBHm_Chr5g0015191"/>
</dbReference>
<comment type="subcellular location">
    <subcellularLocation>
        <location evidence="1">Cell membrane</location>
        <topology evidence="1">Single-pass type I membrane protein</topology>
    </subcellularLocation>
</comment>
<gene>
    <name evidence="16" type="ORF">RchiOBHm_Chr5g0015191</name>
</gene>
<evidence type="ECO:0000256" key="2">
    <source>
        <dbReference type="ARBA" id="ARBA00009592"/>
    </source>
</evidence>
<dbReference type="Gene3D" id="3.80.10.10">
    <property type="entry name" value="Ribonuclease Inhibitor"/>
    <property type="match status" value="5"/>
</dbReference>
<keyword evidence="10" id="KW-0675">Receptor</keyword>
<dbReference type="SUPFAM" id="SSF52047">
    <property type="entry name" value="RNI-like"/>
    <property type="match status" value="2"/>
</dbReference>
<keyword evidence="11" id="KW-0325">Glycoprotein</keyword>
<dbReference type="SMART" id="SM00369">
    <property type="entry name" value="LRR_TYP"/>
    <property type="match status" value="11"/>
</dbReference>
<evidence type="ECO:0000256" key="9">
    <source>
        <dbReference type="ARBA" id="ARBA00023136"/>
    </source>
</evidence>
<keyword evidence="8 12" id="KW-1133">Transmembrane helix</keyword>
<dbReference type="FunFam" id="3.80.10.10:FF:000213">
    <property type="entry name" value="Tyrosine-sulfated glycopeptide receptor 1"/>
    <property type="match status" value="1"/>
</dbReference>
<evidence type="ECO:0000256" key="5">
    <source>
        <dbReference type="ARBA" id="ARBA00022692"/>
    </source>
</evidence>
<dbReference type="SUPFAM" id="SSF52058">
    <property type="entry name" value="L domain-like"/>
    <property type="match status" value="1"/>
</dbReference>
<protein>
    <submittedName>
        <fullName evidence="16">Putative leucine-rich repeat-containing, plant-type, leucine-rich repeat domain, L</fullName>
    </submittedName>
</protein>
<dbReference type="OrthoDB" id="1193972at2759"/>
<dbReference type="PRINTS" id="PR00019">
    <property type="entry name" value="LEURICHRPT"/>
</dbReference>
<evidence type="ECO:0000313" key="16">
    <source>
        <dbReference type="EMBL" id="PRQ29561.1"/>
    </source>
</evidence>
<feature type="transmembrane region" description="Helical" evidence="12">
    <location>
        <begin position="959"/>
        <end position="982"/>
    </location>
</feature>
<dbReference type="Pfam" id="PF23598">
    <property type="entry name" value="LRR_14"/>
    <property type="match status" value="1"/>
</dbReference>
<feature type="domain" description="Leucine-rich repeat-containing N-terminal plant-type" evidence="14">
    <location>
        <begin position="44"/>
        <end position="80"/>
    </location>
</feature>
<dbReference type="InterPro" id="IPR046956">
    <property type="entry name" value="RLP23-like"/>
</dbReference>
<keyword evidence="5 12" id="KW-0812">Transmembrane</keyword>
<dbReference type="EMBL" id="PDCK01000043">
    <property type="protein sequence ID" value="PRQ29561.1"/>
    <property type="molecule type" value="Genomic_DNA"/>
</dbReference>
<dbReference type="AlphaFoldDB" id="A0A2P6Q5V2"/>
<dbReference type="PANTHER" id="PTHR48063:SF90">
    <property type="entry name" value="OS11G0565920 PROTEIN"/>
    <property type="match status" value="1"/>
</dbReference>
<evidence type="ECO:0000259" key="15">
    <source>
        <dbReference type="Pfam" id="PF23598"/>
    </source>
</evidence>
<name>A0A2P6Q5V2_ROSCH</name>
<comment type="caution">
    <text evidence="16">The sequence shown here is derived from an EMBL/GenBank/DDBJ whole genome shotgun (WGS) entry which is preliminary data.</text>
</comment>
<evidence type="ECO:0000256" key="13">
    <source>
        <dbReference type="SAM" id="SignalP"/>
    </source>
</evidence>
<dbReference type="GO" id="GO:0005886">
    <property type="term" value="C:plasma membrane"/>
    <property type="evidence" value="ECO:0007669"/>
    <property type="project" value="UniProtKB-SubCell"/>
</dbReference>
<feature type="signal peptide" evidence="13">
    <location>
        <begin position="1"/>
        <end position="27"/>
    </location>
</feature>
<dbReference type="SMART" id="SM00365">
    <property type="entry name" value="LRR_SD22"/>
    <property type="match status" value="5"/>
</dbReference>
<dbReference type="InterPro" id="IPR003591">
    <property type="entry name" value="Leu-rich_rpt_typical-subtyp"/>
</dbReference>
<dbReference type="Pfam" id="PF13855">
    <property type="entry name" value="LRR_8"/>
    <property type="match status" value="1"/>
</dbReference>
<evidence type="ECO:0000256" key="7">
    <source>
        <dbReference type="ARBA" id="ARBA00022737"/>
    </source>
</evidence>
<evidence type="ECO:0000256" key="3">
    <source>
        <dbReference type="ARBA" id="ARBA00022475"/>
    </source>
</evidence>
<keyword evidence="9 12" id="KW-0472">Membrane</keyword>
<accession>A0A2P6Q5V2</accession>